<dbReference type="Pfam" id="PF13376">
    <property type="entry name" value="OmdA"/>
    <property type="match status" value="1"/>
</dbReference>
<organism evidence="1 2">
    <name type="scientific">Streptomyces parvus</name>
    <dbReference type="NCBI Taxonomy" id="66428"/>
    <lineage>
        <taxon>Bacteria</taxon>
        <taxon>Bacillati</taxon>
        <taxon>Actinomycetota</taxon>
        <taxon>Actinomycetes</taxon>
        <taxon>Kitasatosporales</taxon>
        <taxon>Streptomycetaceae</taxon>
        <taxon>Streptomyces</taxon>
    </lineage>
</organism>
<accession>A0A7K3SA16</accession>
<sequence>VTSVEGAKTDATRERRIAKAVAELTP</sequence>
<evidence type="ECO:0000313" key="1">
    <source>
        <dbReference type="EMBL" id="NEC24365.1"/>
    </source>
</evidence>
<gene>
    <name evidence="1" type="ORF">G3I50_39865</name>
</gene>
<dbReference type="EMBL" id="JAAGMP010001783">
    <property type="protein sequence ID" value="NEC24365.1"/>
    <property type="molecule type" value="Genomic_DNA"/>
</dbReference>
<comment type="caution">
    <text evidence="1">The sequence shown here is derived from an EMBL/GenBank/DDBJ whole genome shotgun (WGS) entry which is preliminary data.</text>
</comment>
<evidence type="ECO:0000313" key="2">
    <source>
        <dbReference type="Proteomes" id="UP000469670"/>
    </source>
</evidence>
<dbReference type="RefSeq" id="WP_164208913.1">
    <property type="nucleotide sequence ID" value="NZ_JAAGMP010001783.1"/>
</dbReference>
<reference evidence="1 2" key="1">
    <citation type="submission" date="2020-01" db="EMBL/GenBank/DDBJ databases">
        <title>Insect and environment-associated Actinomycetes.</title>
        <authorList>
            <person name="Currrie C."/>
            <person name="Chevrette M."/>
            <person name="Carlson C."/>
            <person name="Stubbendieck R."/>
            <person name="Wendt-Pienkowski E."/>
        </authorList>
    </citation>
    <scope>NUCLEOTIDE SEQUENCE [LARGE SCALE GENOMIC DNA]</scope>
    <source>
        <strain evidence="1 2">SID7590</strain>
    </source>
</reference>
<name>A0A7K3SA16_9ACTN</name>
<dbReference type="Proteomes" id="UP000469670">
    <property type="component" value="Unassembled WGS sequence"/>
</dbReference>
<proteinExistence type="predicted"/>
<feature type="non-terminal residue" evidence="1">
    <location>
        <position position="1"/>
    </location>
</feature>
<protein>
    <submittedName>
        <fullName evidence="1">YdeI/OmpD-associated family protein</fullName>
    </submittedName>
</protein>
<dbReference type="AlphaFoldDB" id="A0A7K3SA16"/>